<dbReference type="EC" id="3.4.21.89" evidence="4 7"/>
<keyword evidence="7" id="KW-1133">Transmembrane helix</keyword>
<evidence type="ECO:0000259" key="8">
    <source>
        <dbReference type="Pfam" id="PF10502"/>
    </source>
</evidence>
<evidence type="ECO:0000256" key="7">
    <source>
        <dbReference type="RuleBase" id="RU362042"/>
    </source>
</evidence>
<dbReference type="InterPro" id="IPR000223">
    <property type="entry name" value="Pept_S26A_signal_pept_1"/>
</dbReference>
<sequence>MESFRSEPLPNEEPTRPAPRRNPFISFLLETIQTILMALVLYFLIDLVLGRVRVENISMEPTVRPGQFILVNKLAYRLGEFKRGDVIIFHYPRNPHEDYIKRVVGLPGETVTIRDGRVYINGQPLDEPYISAPPQYYGEWVVPDDQVFVLGDNRNQSSDSHSWGFVPRDLVVGRALVVYWPLNDIKILNQTPVVNAAN</sequence>
<dbReference type="InterPro" id="IPR019757">
    <property type="entry name" value="Pept_S26A_signal_pept_1_Lys-AS"/>
</dbReference>
<dbReference type="GO" id="GO:0005886">
    <property type="term" value="C:plasma membrane"/>
    <property type="evidence" value="ECO:0007669"/>
    <property type="project" value="UniProtKB-SubCell"/>
</dbReference>
<evidence type="ECO:0000256" key="6">
    <source>
        <dbReference type="PIRSR" id="PIRSR600223-1"/>
    </source>
</evidence>
<keyword evidence="7" id="KW-0472">Membrane</keyword>
<dbReference type="PRINTS" id="PR00727">
    <property type="entry name" value="LEADERPTASE"/>
</dbReference>
<dbReference type="GO" id="GO:0004252">
    <property type="term" value="F:serine-type endopeptidase activity"/>
    <property type="evidence" value="ECO:0007669"/>
    <property type="project" value="InterPro"/>
</dbReference>
<dbReference type="Pfam" id="PF10502">
    <property type="entry name" value="Peptidase_S26"/>
    <property type="match status" value="1"/>
</dbReference>
<dbReference type="GO" id="GO:0006465">
    <property type="term" value="P:signal peptide processing"/>
    <property type="evidence" value="ECO:0007669"/>
    <property type="project" value="InterPro"/>
</dbReference>
<comment type="catalytic activity">
    <reaction evidence="1 7">
        <text>Cleavage of hydrophobic, N-terminal signal or leader sequences from secreted and periplasmic proteins.</text>
        <dbReference type="EC" id="3.4.21.89"/>
    </reaction>
</comment>
<proteinExistence type="inferred from homology"/>
<feature type="transmembrane region" description="Helical" evidence="7">
    <location>
        <begin position="24"/>
        <end position="49"/>
    </location>
</feature>
<keyword evidence="7" id="KW-0645">Protease</keyword>
<evidence type="ECO:0000256" key="4">
    <source>
        <dbReference type="ARBA" id="ARBA00013208"/>
    </source>
</evidence>
<dbReference type="InterPro" id="IPR019758">
    <property type="entry name" value="Pept_S26A_signal_pept_1_CS"/>
</dbReference>
<feature type="active site" evidence="6">
    <location>
        <position position="58"/>
    </location>
</feature>
<gene>
    <name evidence="9" type="primary">lepB</name>
    <name evidence="9" type="ORF">ENT37_00855</name>
</gene>
<dbReference type="GO" id="GO:0009003">
    <property type="term" value="F:signal peptidase activity"/>
    <property type="evidence" value="ECO:0007669"/>
    <property type="project" value="UniProtKB-EC"/>
</dbReference>
<comment type="caution">
    <text evidence="9">The sequence shown here is derived from an EMBL/GenBank/DDBJ whole genome shotgun (WGS) entry which is preliminary data.</text>
</comment>
<comment type="subcellular location">
    <subcellularLocation>
        <location evidence="2">Cell membrane</location>
        <topology evidence="2">Single-pass type II membrane protein</topology>
    </subcellularLocation>
    <subcellularLocation>
        <location evidence="7">Membrane</location>
        <topology evidence="7">Single-pass type II membrane protein</topology>
    </subcellularLocation>
</comment>
<dbReference type="CDD" id="cd06530">
    <property type="entry name" value="S26_SPase_I"/>
    <property type="match status" value="1"/>
</dbReference>
<accession>A0A7C4PEK8</accession>
<comment type="similarity">
    <text evidence="3 7">Belongs to the peptidase S26 family.</text>
</comment>
<dbReference type="NCBIfam" id="TIGR02227">
    <property type="entry name" value="sigpep_I_bact"/>
    <property type="match status" value="1"/>
</dbReference>
<reference evidence="9" key="1">
    <citation type="journal article" date="2020" name="mSystems">
        <title>Genome- and Community-Level Interaction Insights into Carbon Utilization and Element Cycling Functions of Hydrothermarchaeota in Hydrothermal Sediment.</title>
        <authorList>
            <person name="Zhou Z."/>
            <person name="Liu Y."/>
            <person name="Xu W."/>
            <person name="Pan J."/>
            <person name="Luo Z.H."/>
            <person name="Li M."/>
        </authorList>
    </citation>
    <scope>NUCLEOTIDE SEQUENCE [LARGE SCALE GENOMIC DNA]</scope>
    <source>
        <strain evidence="9">SpSt-573</strain>
    </source>
</reference>
<keyword evidence="7" id="KW-0812">Transmembrane</keyword>
<evidence type="ECO:0000256" key="3">
    <source>
        <dbReference type="ARBA" id="ARBA00009370"/>
    </source>
</evidence>
<evidence type="ECO:0000256" key="2">
    <source>
        <dbReference type="ARBA" id="ARBA00004401"/>
    </source>
</evidence>
<keyword evidence="5 7" id="KW-0378">Hydrolase</keyword>
<dbReference type="PANTHER" id="PTHR43390">
    <property type="entry name" value="SIGNAL PEPTIDASE I"/>
    <property type="match status" value="1"/>
</dbReference>
<dbReference type="EMBL" id="DSYK01000041">
    <property type="protein sequence ID" value="HGS20401.1"/>
    <property type="molecule type" value="Genomic_DNA"/>
</dbReference>
<dbReference type="PROSITE" id="PS00761">
    <property type="entry name" value="SPASE_I_3"/>
    <property type="match status" value="1"/>
</dbReference>
<evidence type="ECO:0000313" key="9">
    <source>
        <dbReference type="EMBL" id="HGS20401.1"/>
    </source>
</evidence>
<dbReference type="InterPro" id="IPR019533">
    <property type="entry name" value="Peptidase_S26"/>
</dbReference>
<dbReference type="AlphaFoldDB" id="A0A7C4PEK8"/>
<evidence type="ECO:0000256" key="1">
    <source>
        <dbReference type="ARBA" id="ARBA00000677"/>
    </source>
</evidence>
<feature type="active site" evidence="6">
    <location>
        <position position="101"/>
    </location>
</feature>
<dbReference type="SUPFAM" id="SSF51306">
    <property type="entry name" value="LexA/Signal peptidase"/>
    <property type="match status" value="1"/>
</dbReference>
<dbReference type="PROSITE" id="PS00760">
    <property type="entry name" value="SPASE_I_2"/>
    <property type="match status" value="1"/>
</dbReference>
<dbReference type="Gene3D" id="2.10.109.10">
    <property type="entry name" value="Umud Fragment, subunit A"/>
    <property type="match status" value="1"/>
</dbReference>
<protein>
    <recommendedName>
        <fullName evidence="4 7">Signal peptidase I</fullName>
        <ecNumber evidence="4 7">3.4.21.89</ecNumber>
    </recommendedName>
</protein>
<organism evidence="9">
    <name type="scientific">Anaerolinea thermolimosa</name>
    <dbReference type="NCBI Taxonomy" id="229919"/>
    <lineage>
        <taxon>Bacteria</taxon>
        <taxon>Bacillati</taxon>
        <taxon>Chloroflexota</taxon>
        <taxon>Anaerolineae</taxon>
        <taxon>Anaerolineales</taxon>
        <taxon>Anaerolineaceae</taxon>
        <taxon>Anaerolinea</taxon>
    </lineage>
</organism>
<dbReference type="InterPro" id="IPR036286">
    <property type="entry name" value="LexA/Signal_pep-like_sf"/>
</dbReference>
<name>A0A7C4PEK8_9CHLR</name>
<feature type="domain" description="Peptidase S26" evidence="8">
    <location>
        <begin position="29"/>
        <end position="180"/>
    </location>
</feature>
<dbReference type="PANTHER" id="PTHR43390:SF1">
    <property type="entry name" value="CHLOROPLAST PROCESSING PEPTIDASE"/>
    <property type="match status" value="1"/>
</dbReference>
<evidence type="ECO:0000256" key="5">
    <source>
        <dbReference type="ARBA" id="ARBA00022801"/>
    </source>
</evidence>